<feature type="transmembrane region" description="Helical" evidence="6">
    <location>
        <begin position="103"/>
        <end position="126"/>
    </location>
</feature>
<keyword evidence="5 6" id="KW-0472">Membrane</keyword>
<keyword evidence="2" id="KW-1003">Cell membrane</keyword>
<dbReference type="PANTHER" id="PTHR34187">
    <property type="entry name" value="FGR18P"/>
    <property type="match status" value="1"/>
</dbReference>
<keyword evidence="3 6" id="KW-0812">Transmembrane</keyword>
<sequence length="130" mass="14205">MPDRELPALKPILPSDLGAVRTILAADRTLMAWIRTSLSMLSFGFTIYKFLQALADHGQIAKTDSPQHVGMFLAAAGTGAMLLGSVSYWVTLRDIARAQPFRLWRSLLLVAFVMSAAGVMLFVAIAKRLV</sequence>
<evidence type="ECO:0000256" key="5">
    <source>
        <dbReference type="ARBA" id="ARBA00023136"/>
    </source>
</evidence>
<comment type="caution">
    <text evidence="8">The sequence shown here is derived from an EMBL/GenBank/DDBJ whole genome shotgun (WGS) entry which is preliminary data.</text>
</comment>
<evidence type="ECO:0000313" key="9">
    <source>
        <dbReference type="Proteomes" id="UP000249082"/>
    </source>
</evidence>
<evidence type="ECO:0000256" key="6">
    <source>
        <dbReference type="SAM" id="Phobius"/>
    </source>
</evidence>
<gene>
    <name evidence="8" type="ORF">DI555_20125</name>
</gene>
<dbReference type="Pfam" id="PF02656">
    <property type="entry name" value="DUF202"/>
    <property type="match status" value="1"/>
</dbReference>
<accession>A0A2W5NI21</accession>
<reference evidence="8 9" key="1">
    <citation type="submission" date="2017-08" db="EMBL/GenBank/DDBJ databases">
        <title>Infants hospitalized years apart are colonized by the same room-sourced microbial strains.</title>
        <authorList>
            <person name="Brooks B."/>
            <person name="Olm M.R."/>
            <person name="Firek B.A."/>
            <person name="Baker R."/>
            <person name="Thomas B.C."/>
            <person name="Morowitz M.J."/>
            <person name="Banfield J.F."/>
        </authorList>
    </citation>
    <scope>NUCLEOTIDE SEQUENCE [LARGE SCALE GENOMIC DNA]</scope>
    <source>
        <strain evidence="8">S2_005_002_R2_33</strain>
    </source>
</reference>
<evidence type="ECO:0000256" key="1">
    <source>
        <dbReference type="ARBA" id="ARBA00004651"/>
    </source>
</evidence>
<protein>
    <submittedName>
        <fullName evidence="8">DUF202 domain-containing protein</fullName>
    </submittedName>
</protein>
<evidence type="ECO:0000259" key="7">
    <source>
        <dbReference type="Pfam" id="PF02656"/>
    </source>
</evidence>
<feature type="transmembrane region" description="Helical" evidence="6">
    <location>
        <begin position="30"/>
        <end position="51"/>
    </location>
</feature>
<dbReference type="InterPro" id="IPR003807">
    <property type="entry name" value="DUF202"/>
</dbReference>
<name>A0A2W5NI21_9SPHN</name>
<keyword evidence="4 6" id="KW-1133">Transmembrane helix</keyword>
<dbReference type="EMBL" id="QFPX01000023">
    <property type="protein sequence ID" value="PZQ51869.1"/>
    <property type="molecule type" value="Genomic_DNA"/>
</dbReference>
<evidence type="ECO:0000256" key="3">
    <source>
        <dbReference type="ARBA" id="ARBA00022692"/>
    </source>
</evidence>
<organism evidence="8 9">
    <name type="scientific">Novosphingobium pentaromativorans</name>
    <dbReference type="NCBI Taxonomy" id="205844"/>
    <lineage>
        <taxon>Bacteria</taxon>
        <taxon>Pseudomonadati</taxon>
        <taxon>Pseudomonadota</taxon>
        <taxon>Alphaproteobacteria</taxon>
        <taxon>Sphingomonadales</taxon>
        <taxon>Sphingomonadaceae</taxon>
        <taxon>Novosphingobium</taxon>
    </lineage>
</organism>
<evidence type="ECO:0000313" key="8">
    <source>
        <dbReference type="EMBL" id="PZQ51869.1"/>
    </source>
</evidence>
<feature type="domain" description="DUF202" evidence="7">
    <location>
        <begin position="21"/>
        <end position="93"/>
    </location>
</feature>
<feature type="transmembrane region" description="Helical" evidence="6">
    <location>
        <begin position="71"/>
        <end position="91"/>
    </location>
</feature>
<evidence type="ECO:0000256" key="4">
    <source>
        <dbReference type="ARBA" id="ARBA00022989"/>
    </source>
</evidence>
<dbReference type="GO" id="GO:0005886">
    <property type="term" value="C:plasma membrane"/>
    <property type="evidence" value="ECO:0007669"/>
    <property type="project" value="UniProtKB-SubCell"/>
</dbReference>
<evidence type="ECO:0000256" key="2">
    <source>
        <dbReference type="ARBA" id="ARBA00022475"/>
    </source>
</evidence>
<dbReference type="AlphaFoldDB" id="A0A2W5NI21"/>
<proteinExistence type="predicted"/>
<dbReference type="InterPro" id="IPR052053">
    <property type="entry name" value="IM_YidH-like"/>
</dbReference>
<dbReference type="PANTHER" id="PTHR34187:SF2">
    <property type="entry name" value="DUF202 DOMAIN-CONTAINING PROTEIN"/>
    <property type="match status" value="1"/>
</dbReference>
<comment type="subcellular location">
    <subcellularLocation>
        <location evidence="1">Cell membrane</location>
        <topology evidence="1">Multi-pass membrane protein</topology>
    </subcellularLocation>
</comment>
<dbReference type="Proteomes" id="UP000249082">
    <property type="component" value="Unassembled WGS sequence"/>
</dbReference>